<comment type="caution">
    <text evidence="1">The sequence shown here is derived from an EMBL/GenBank/DDBJ whole genome shotgun (WGS) entry which is preliminary data.</text>
</comment>
<sequence>MEESDMITRIWQAWTTPENADPYETLLTGTIFPAIRAKRIDGLKTMELLRREAGDEVEFVVLLRFADLDSIREMAGADAEAAFVPDIARKVLKRFEDRARHFDSRFHSIPAKVMTDG</sequence>
<dbReference type="EMBL" id="JAOWKW010000018">
    <property type="protein sequence ID" value="MCV2880315.1"/>
    <property type="molecule type" value="Genomic_DNA"/>
</dbReference>
<dbReference type="InterPro" id="IPR011008">
    <property type="entry name" value="Dimeric_a/b-barrel"/>
</dbReference>
<keyword evidence="2" id="KW-1185">Reference proteome</keyword>
<dbReference type="Proteomes" id="UP001526166">
    <property type="component" value="Unassembled WGS sequence"/>
</dbReference>
<proteinExistence type="predicted"/>
<evidence type="ECO:0000313" key="2">
    <source>
        <dbReference type="Proteomes" id="UP001526166"/>
    </source>
</evidence>
<name>A0ABT3A314_9RHOB</name>
<organism evidence="1 2">
    <name type="scientific">Sedimentimonas flavescens</name>
    <dbReference type="NCBI Taxonomy" id="2851012"/>
    <lineage>
        <taxon>Bacteria</taxon>
        <taxon>Pseudomonadati</taxon>
        <taxon>Pseudomonadota</taxon>
        <taxon>Alphaproteobacteria</taxon>
        <taxon>Rhodobacterales</taxon>
        <taxon>Rhodobacter group</taxon>
        <taxon>Sedimentimonas</taxon>
    </lineage>
</organism>
<protein>
    <recommendedName>
        <fullName evidence="3">Antibiotic biosynthesis monooxygenase</fullName>
    </recommendedName>
</protein>
<dbReference type="RefSeq" id="WP_263848628.1">
    <property type="nucleotide sequence ID" value="NZ_JAOWKW010000018.1"/>
</dbReference>
<evidence type="ECO:0000313" key="1">
    <source>
        <dbReference type="EMBL" id="MCV2880315.1"/>
    </source>
</evidence>
<accession>A0ABT3A314</accession>
<reference evidence="1 2" key="1">
    <citation type="submission" date="2022-10" db="EMBL/GenBank/DDBJ databases">
        <title>Sinirhodobacter sp. nov., isolated from ocean surface sediments.</title>
        <authorList>
            <person name="He W."/>
            <person name="Wang L."/>
            <person name="Zhang D.-F."/>
        </authorList>
    </citation>
    <scope>NUCLEOTIDE SEQUENCE [LARGE SCALE GENOMIC DNA]</scope>
    <source>
        <strain evidence="1 2">WL0115</strain>
    </source>
</reference>
<evidence type="ECO:0008006" key="3">
    <source>
        <dbReference type="Google" id="ProtNLM"/>
    </source>
</evidence>
<dbReference type="SUPFAM" id="SSF54909">
    <property type="entry name" value="Dimeric alpha+beta barrel"/>
    <property type="match status" value="1"/>
</dbReference>
<gene>
    <name evidence="1" type="ORF">OE699_15860</name>
</gene>